<evidence type="ECO:0000313" key="2">
    <source>
        <dbReference type="Proteomes" id="UP001342631"/>
    </source>
</evidence>
<dbReference type="Gene3D" id="3.40.630.30">
    <property type="match status" value="1"/>
</dbReference>
<dbReference type="EMBL" id="BTTX01000006">
    <property type="protein sequence ID" value="GMU09447.1"/>
    <property type="molecule type" value="Genomic_DNA"/>
</dbReference>
<name>A0ABQ6QZH7_9BACT</name>
<protein>
    <submittedName>
        <fullName evidence="1">GNAT family N-acetyltransferase</fullName>
    </submittedName>
</protein>
<dbReference type="InterPro" id="IPR007434">
    <property type="entry name" value="FemAB-like"/>
</dbReference>
<keyword evidence="2" id="KW-1185">Reference proteome</keyword>
<gene>
    <name evidence="1" type="ORF">ASNO1_57010</name>
</gene>
<comment type="caution">
    <text evidence="1">The sequence shown here is derived from an EMBL/GenBank/DDBJ whole genome shotgun (WGS) entry which is preliminary data.</text>
</comment>
<reference evidence="1 2" key="1">
    <citation type="journal article" date="2024" name="Arch. Microbiol.">
        <title>Corallococcus caeni sp. nov., a novel myxobacterium isolated from activated sludge.</title>
        <authorList>
            <person name="Tomita S."/>
            <person name="Nakai R."/>
            <person name="Kuroda K."/>
            <person name="Kurashita H."/>
            <person name="Hatamoto M."/>
            <person name="Yamaguchi T."/>
            <person name="Narihiro T."/>
        </authorList>
    </citation>
    <scope>NUCLEOTIDE SEQUENCE [LARGE SCALE GENOMIC DNA]</scope>
    <source>
        <strain evidence="1 2">NO1</strain>
    </source>
</reference>
<dbReference type="PANTHER" id="PTHR47017">
    <property type="entry name" value="ACYL-COA"/>
    <property type="match status" value="1"/>
</dbReference>
<organism evidence="1 2">
    <name type="scientific">Corallococcus caeni</name>
    <dbReference type="NCBI Taxonomy" id="3082388"/>
    <lineage>
        <taxon>Bacteria</taxon>
        <taxon>Pseudomonadati</taxon>
        <taxon>Myxococcota</taxon>
        <taxon>Myxococcia</taxon>
        <taxon>Myxococcales</taxon>
        <taxon>Cystobacterineae</taxon>
        <taxon>Myxococcaceae</taxon>
        <taxon>Corallococcus</taxon>
    </lineage>
</organism>
<dbReference type="Proteomes" id="UP001342631">
    <property type="component" value="Unassembled WGS sequence"/>
</dbReference>
<dbReference type="InterPro" id="IPR016181">
    <property type="entry name" value="Acyl_CoA_acyltransferase"/>
</dbReference>
<sequence length="402" mass="45279">MAAAATRRYRLALATSMSAPLPTTLRLLQSITDVPASAWDALVDPASVPFLEWGFLAALEESGSVVPERGWHPRHLTLWRGARLIAAAPAYLKDDSHGEFVFDAAWATLAERAGLRYYPKLVLGVPFTPATGRRVLVAPGEDAPSREMELYSAALEYARAEGLSSVHVLFPTPEELPVLEAQGYALRLGVQYLWRNAGYRTFEDFLGRFRSKRRHQIQRERQALEAQGITVRTLRGDALEEVDAARAHRLYVSTVDRYPWGVRSLTEDFFARLLAGFRHRCEFVEARREGRAVAGAFNFTGPRTLYGRYWGALEEHPFLHFNVCLYHPVEDCIAQGRERFEPGAGGEHKLTRGFEPHLTYSAHLFLHPGLDRAVRGFLAHERAAVESGLPLWWAETGFKERV</sequence>
<evidence type="ECO:0000313" key="1">
    <source>
        <dbReference type="EMBL" id="GMU09447.1"/>
    </source>
</evidence>
<dbReference type="PANTHER" id="PTHR47017:SF1">
    <property type="entry name" value="ACYL-COA"/>
    <property type="match status" value="1"/>
</dbReference>
<dbReference type="SUPFAM" id="SSF55729">
    <property type="entry name" value="Acyl-CoA N-acyltransferases (Nat)"/>
    <property type="match status" value="1"/>
</dbReference>
<accession>A0ABQ6QZH7</accession>
<proteinExistence type="predicted"/>
<dbReference type="Pfam" id="PF04339">
    <property type="entry name" value="FemAB_like"/>
    <property type="match status" value="1"/>
</dbReference>